<reference evidence="1" key="1">
    <citation type="submission" date="2017-09" db="EMBL/GenBank/DDBJ databases">
        <authorList>
            <person name="Campbell M.A."/>
            <person name="Lukasik P."/>
            <person name="Simon C."/>
            <person name="McCutcheon J.P."/>
        </authorList>
    </citation>
    <scope>NUCLEOTIDE SEQUENCE [LARGE SCALE GENOMIC DNA]</scope>
    <source>
        <strain evidence="1">MAGTDC</strain>
    </source>
</reference>
<evidence type="ECO:0000313" key="1">
    <source>
        <dbReference type="EMBL" id="PIM96045.1"/>
    </source>
</evidence>
<dbReference type="RefSeq" id="WP_146656725.1">
    <property type="nucleotide sequence ID" value="NZ_CM008790.1"/>
</dbReference>
<sequence>MRYNVQINVRRRPWRSWSCFGLYRLIDLVSIKSQILSDRNSWITELLTTRPWFIFKRIKEEQMELTLAVNFQVNRKIVIESIDLILQVFLLARRIGLNINNVIRLIDYWNIVASTQRFNKWSNFSRPNKSNYNTNYRSSMNNFRSNRLDNITLSRLNNSISNLFMVITNLRTGSYRYRNILNGLFYNVLYNIITLICNRSIKYSMVINEIIDKME</sequence>
<dbReference type="Gene3D" id="1.10.287.1080">
    <property type="entry name" value="MazG-like"/>
    <property type="match status" value="1"/>
</dbReference>
<proteinExistence type="predicted"/>
<accession>A0ABX4MK44</accession>
<keyword evidence="2" id="KW-1185">Reference proteome</keyword>
<evidence type="ECO:0000313" key="2">
    <source>
        <dbReference type="Proteomes" id="UP000230981"/>
    </source>
</evidence>
<dbReference type="EMBL" id="NXGO01000004">
    <property type="protein sequence ID" value="PIM96045.1"/>
    <property type="molecule type" value="Genomic_DNA"/>
</dbReference>
<dbReference type="Proteomes" id="UP000230981">
    <property type="component" value="Unassembled WGS sequence"/>
</dbReference>
<organism evidence="1 2">
    <name type="scientific">Candidatus Hodgkinia cicadicola</name>
    <dbReference type="NCBI Taxonomy" id="573658"/>
    <lineage>
        <taxon>Bacteria</taxon>
        <taxon>Pseudomonadati</taxon>
        <taxon>Pseudomonadota</taxon>
        <taxon>Alphaproteobacteria</taxon>
        <taxon>Hyphomicrobiales</taxon>
        <taxon>Candidatus Hodgkinia</taxon>
    </lineage>
</organism>
<dbReference type="SUPFAM" id="SSF101386">
    <property type="entry name" value="all-alpha NTP pyrophosphatases"/>
    <property type="match status" value="1"/>
</dbReference>
<gene>
    <name evidence="1" type="primary">hisE</name>
    <name evidence="1" type="ORF">magtdc_28</name>
</gene>
<protein>
    <submittedName>
        <fullName evidence="1">Phosphoribosyl-ATP pyrophosphatase</fullName>
    </submittedName>
</protein>
<comment type="caution">
    <text evidence="1">The sequence shown here is derived from an EMBL/GenBank/DDBJ whole genome shotgun (WGS) entry which is preliminary data.</text>
</comment>
<name>A0ABX4MK44_9HYPH</name>